<feature type="region of interest" description="Disordered" evidence="1">
    <location>
        <begin position="242"/>
        <end position="314"/>
    </location>
</feature>
<evidence type="ECO:0000313" key="3">
    <source>
        <dbReference type="Proteomes" id="UP001140562"/>
    </source>
</evidence>
<feature type="compositionally biased region" description="Basic and acidic residues" evidence="1">
    <location>
        <begin position="41"/>
        <end position="59"/>
    </location>
</feature>
<keyword evidence="3" id="KW-1185">Reference proteome</keyword>
<evidence type="ECO:0000256" key="1">
    <source>
        <dbReference type="SAM" id="MobiDB-lite"/>
    </source>
</evidence>
<feature type="compositionally biased region" description="Polar residues" evidence="1">
    <location>
        <begin position="64"/>
        <end position="81"/>
    </location>
</feature>
<organism evidence="2 3">
    <name type="scientific">Didymella glomerata</name>
    <dbReference type="NCBI Taxonomy" id="749621"/>
    <lineage>
        <taxon>Eukaryota</taxon>
        <taxon>Fungi</taxon>
        <taxon>Dikarya</taxon>
        <taxon>Ascomycota</taxon>
        <taxon>Pezizomycotina</taxon>
        <taxon>Dothideomycetes</taxon>
        <taxon>Pleosporomycetidae</taxon>
        <taxon>Pleosporales</taxon>
        <taxon>Pleosporineae</taxon>
        <taxon>Didymellaceae</taxon>
        <taxon>Didymella</taxon>
    </lineage>
</organism>
<reference evidence="2" key="1">
    <citation type="submission" date="2022-10" db="EMBL/GenBank/DDBJ databases">
        <title>Tapping the CABI collections for fungal endophytes: first genome assemblies for Collariella, Neodidymelliopsis, Ascochyta clinopodiicola, Didymella pomorum, Didymosphaeria variabile, Neocosmospora piperis and Neocucurbitaria cava.</title>
        <authorList>
            <person name="Hill R."/>
        </authorList>
    </citation>
    <scope>NUCLEOTIDE SEQUENCE</scope>
    <source>
        <strain evidence="2">IMI 360193</strain>
    </source>
</reference>
<dbReference type="AlphaFoldDB" id="A0A9W8X8E0"/>
<dbReference type="EMBL" id="JAPEUV010000001">
    <property type="protein sequence ID" value="KAJ4343808.1"/>
    <property type="molecule type" value="Genomic_DNA"/>
</dbReference>
<protein>
    <submittedName>
        <fullName evidence="2">Uncharacterized protein</fullName>
    </submittedName>
</protein>
<name>A0A9W8X8E0_9PLEO</name>
<evidence type="ECO:0000313" key="2">
    <source>
        <dbReference type="EMBL" id="KAJ4343808.1"/>
    </source>
</evidence>
<accession>A0A9W8X8E0</accession>
<sequence>MAAKQAQELNDKYKALMGNAGAEGKAKEQTGNDTDSPGNESAEKKAGDDLEPAEVKTTQDESADQTTDQDSKRGSTSNGEISEQKWGDLEGDDTFNPETPPGWKTQHADNKKSDSQADGDKAGNDKTAKRRKPNPDPINTEEARPSSAPSTPVVIQTEKGEVTLDTMNGVIGGPVTQTQPLDPQVMEWAIQQVKDLLPVDDKSARKILENAVTKNPGEAGEYLQDVLGTEPDALNLITELNNKRCESGSPSTPRPAKHGAFGGMGKVNPYDNKPPKKGAPHPPGTSKGPQGTPRGIPGEVRGDGRNSNNAGSPS</sequence>
<feature type="region of interest" description="Disordered" evidence="1">
    <location>
        <begin position="1"/>
        <end position="154"/>
    </location>
</feature>
<dbReference type="Proteomes" id="UP001140562">
    <property type="component" value="Unassembled WGS sequence"/>
</dbReference>
<proteinExistence type="predicted"/>
<gene>
    <name evidence="2" type="ORF">N0V87_000090</name>
</gene>
<feature type="compositionally biased region" description="Polar residues" evidence="1">
    <location>
        <begin position="305"/>
        <end position="314"/>
    </location>
</feature>
<comment type="caution">
    <text evidence="2">The sequence shown here is derived from an EMBL/GenBank/DDBJ whole genome shotgun (WGS) entry which is preliminary data.</text>
</comment>
<feature type="compositionally biased region" description="Basic and acidic residues" evidence="1">
    <location>
        <begin position="106"/>
        <end position="127"/>
    </location>
</feature>